<reference evidence="2" key="2">
    <citation type="submission" date="2023-05" db="EMBL/GenBank/DDBJ databases">
        <authorList>
            <person name="Fouks B."/>
        </authorList>
    </citation>
    <scope>NUCLEOTIDE SEQUENCE</scope>
    <source>
        <strain evidence="2">Stay&amp;Tobe</strain>
        <tissue evidence="2">Testes</tissue>
    </source>
</reference>
<sequence>MCKHFFSISCALIGLIRKANKYNYSQKIFFPPFLINCNRNYMNNMIGELEGKNNKASLKIGTHNGVFHCDEVLACYMLKRVPLYQNAEIVRTRDSQILQTCDIVVDVGGVYDFSRHRYDHHQRDFNETMNSLNPAKPWKTKLSSAGLIYYHFGEKVIRAVLGDEEDEETVRNIYNQVYEYFIQEIDGIDNGVPMFEGEPSYRITTNLSSRVSNLNPAWNSEKGDETVGFYEAYKLVGKEFEDRVISVSKIWWPARHLVKQAVQNRFQVHPSGEIIEFPDGKACPWKEHLFQLEKDLQLDPNIKFVLFSDNNGNWRVQAVPVAAGSFICRVFLLEEWQGLRDENLSAVAGIPDCIFVHATGFIGGNKTREGVVKMAIKCLEKRDAKKPL</sequence>
<reference evidence="2" key="1">
    <citation type="journal article" date="2023" name="IScience">
        <title>Live-bearing cockroach genome reveals convergent evolutionary mechanisms linked to viviparity in insects and beyond.</title>
        <authorList>
            <person name="Fouks B."/>
            <person name="Harrison M.C."/>
            <person name="Mikhailova A.A."/>
            <person name="Marchal E."/>
            <person name="English S."/>
            <person name="Carruthers M."/>
            <person name="Jennings E.C."/>
            <person name="Chiamaka E.L."/>
            <person name="Frigard R.A."/>
            <person name="Pippel M."/>
            <person name="Attardo G.M."/>
            <person name="Benoit J.B."/>
            <person name="Bornberg-Bauer E."/>
            <person name="Tobe S.S."/>
        </authorList>
    </citation>
    <scope>NUCLEOTIDE SEQUENCE</scope>
    <source>
        <strain evidence="2">Stay&amp;Tobe</strain>
    </source>
</reference>
<dbReference type="PANTHER" id="PTHR11215:SF1">
    <property type="entry name" value="MYG1 EXONUCLEASE"/>
    <property type="match status" value="1"/>
</dbReference>
<dbReference type="Pfam" id="PF03690">
    <property type="entry name" value="MYG1_exonuc"/>
    <property type="match status" value="1"/>
</dbReference>
<evidence type="ECO:0000313" key="3">
    <source>
        <dbReference type="Proteomes" id="UP001233999"/>
    </source>
</evidence>
<keyword evidence="3" id="KW-1185">Reference proteome</keyword>
<dbReference type="GO" id="GO:0005634">
    <property type="term" value="C:nucleus"/>
    <property type="evidence" value="ECO:0007669"/>
    <property type="project" value="TreeGrafter"/>
</dbReference>
<accession>A0AAD7ZBD5</accession>
<evidence type="ECO:0000256" key="1">
    <source>
        <dbReference type="ARBA" id="ARBA00010105"/>
    </source>
</evidence>
<organism evidence="2 3">
    <name type="scientific">Diploptera punctata</name>
    <name type="common">Pacific beetle cockroach</name>
    <dbReference type="NCBI Taxonomy" id="6984"/>
    <lineage>
        <taxon>Eukaryota</taxon>
        <taxon>Metazoa</taxon>
        <taxon>Ecdysozoa</taxon>
        <taxon>Arthropoda</taxon>
        <taxon>Hexapoda</taxon>
        <taxon>Insecta</taxon>
        <taxon>Pterygota</taxon>
        <taxon>Neoptera</taxon>
        <taxon>Polyneoptera</taxon>
        <taxon>Dictyoptera</taxon>
        <taxon>Blattodea</taxon>
        <taxon>Blaberoidea</taxon>
        <taxon>Blaberidae</taxon>
        <taxon>Diplopterinae</taxon>
        <taxon>Diploptera</taxon>
    </lineage>
</organism>
<dbReference type="PANTHER" id="PTHR11215">
    <property type="entry name" value="METAL DEPENDENT HYDROLASE - RELATED"/>
    <property type="match status" value="1"/>
</dbReference>
<dbReference type="GO" id="GO:0005737">
    <property type="term" value="C:cytoplasm"/>
    <property type="evidence" value="ECO:0007669"/>
    <property type="project" value="TreeGrafter"/>
</dbReference>
<comment type="caution">
    <text evidence="2">The sequence shown here is derived from an EMBL/GenBank/DDBJ whole genome shotgun (WGS) entry which is preliminary data.</text>
</comment>
<name>A0AAD7ZBD5_DIPPU</name>
<dbReference type="AlphaFoldDB" id="A0AAD7ZBD5"/>
<proteinExistence type="inferred from homology"/>
<dbReference type="Proteomes" id="UP001233999">
    <property type="component" value="Unassembled WGS sequence"/>
</dbReference>
<dbReference type="InterPro" id="IPR003226">
    <property type="entry name" value="MYG1_exonuclease"/>
</dbReference>
<dbReference type="EMBL" id="JASPKZ010009355">
    <property type="protein sequence ID" value="KAJ9577549.1"/>
    <property type="molecule type" value="Genomic_DNA"/>
</dbReference>
<protein>
    <submittedName>
        <fullName evidence="2">Uncharacterized protein</fullName>
    </submittedName>
</protein>
<evidence type="ECO:0000313" key="2">
    <source>
        <dbReference type="EMBL" id="KAJ9577549.1"/>
    </source>
</evidence>
<gene>
    <name evidence="2" type="ORF">L9F63_005922</name>
</gene>
<comment type="similarity">
    <text evidence="1">Belongs to the MYG1 family.</text>
</comment>